<dbReference type="EMBL" id="MK388140">
    <property type="protein sequence ID" value="QAV42334.1"/>
    <property type="molecule type" value="Genomic_DNA"/>
</dbReference>
<evidence type="ECO:0000313" key="5">
    <source>
        <dbReference type="Proteomes" id="UP000293298"/>
    </source>
</evidence>
<dbReference type="GO" id="GO:0044423">
    <property type="term" value="C:virion component"/>
    <property type="evidence" value="ECO:0007669"/>
    <property type="project" value="UniProtKB-KW"/>
</dbReference>
<comment type="function">
    <text evidence="3">Late protein which is part of a large complex required for early virion morphogenesis. This complex participates in the formation of virosomes and the incorporation of virosomal contents into nascent immature virions.</text>
</comment>
<comment type="subcellular location">
    <subcellularLocation>
        <location evidence="1">Virion</location>
    </subcellularLocation>
</comment>
<accession>A0A1S6LHT9</accession>
<protein>
    <submittedName>
        <fullName evidence="4">M78R</fullName>
    </submittedName>
</protein>
<proteinExistence type="predicted"/>
<dbReference type="Proteomes" id="UP000293298">
    <property type="component" value="Segment"/>
</dbReference>
<gene>
    <name evidence="4" type="primary">m078R</name>
</gene>
<name>A0A1S6LHT9_9POXV</name>
<evidence type="ECO:0000256" key="3">
    <source>
        <dbReference type="ARBA" id="ARBA00024939"/>
    </source>
</evidence>
<dbReference type="InterPro" id="IPR007660">
    <property type="entry name" value="Poxvirus_D3"/>
</dbReference>
<reference evidence="4 5" key="1">
    <citation type="journal article" date="2019" name="J. Virol.">
        <title>Punctuated evolution of myxoma virus: rapid and disjunct evolution of a recent viral lineage in Australia.</title>
        <authorList>
            <person name="Eden J.-S."/>
            <person name="Kerr P.J."/>
            <person name="Holmes E.C."/>
        </authorList>
    </citation>
    <scope>NUCLEOTIDE SEQUENCE [LARGE SCALE GENOMIC DNA]</scope>
    <source>
        <strain evidence="4">Aust/SA/Brooklyn Park/05-2016</strain>
    </source>
</reference>
<organism evidence="4 5">
    <name type="scientific">Myxoma virus</name>
    <dbReference type="NCBI Taxonomy" id="10273"/>
    <lineage>
        <taxon>Viruses</taxon>
        <taxon>Varidnaviria</taxon>
        <taxon>Bamfordvirae</taxon>
        <taxon>Nucleocytoviricota</taxon>
        <taxon>Pokkesviricetes</taxon>
        <taxon>Chitovirales</taxon>
        <taxon>Poxviridae</taxon>
        <taxon>Chordopoxvirinae</taxon>
        <taxon>Leporipoxvirus</taxon>
        <taxon>Leporipoxvirus myxoma</taxon>
    </lineage>
</organism>
<evidence type="ECO:0000256" key="2">
    <source>
        <dbReference type="ARBA" id="ARBA00022844"/>
    </source>
</evidence>
<keyword evidence="2" id="KW-0946">Virion</keyword>
<evidence type="ECO:0000256" key="1">
    <source>
        <dbReference type="ARBA" id="ARBA00004328"/>
    </source>
</evidence>
<dbReference type="Pfam" id="PF04580">
    <property type="entry name" value="Pox_D3"/>
    <property type="match status" value="1"/>
</dbReference>
<evidence type="ECO:0000313" key="4">
    <source>
        <dbReference type="EMBL" id="QAV42334.1"/>
    </source>
</evidence>
<sequence length="240" mass="27800">MNTTTIRHDDIHIDDLKENKTFLLLSERNEHIIDKLCSRLPPMCFYCDYITSPDDEGTLETRILSSSYTIRGKYVNVEEFIAAGFPLLWCKNRPEKARSTASDSLIIRDVLCYKKDWIRIVLIQCPSAAYTNEELLIDPFKLPRDPPKLFKNVTLRSYVNGLLFYPTSSPLYALLTHLVTTFPIKHVTCVTKHDERLLTTCYDKGRFNAFVYAWFNSQISSDVVENEKVKNSFTLVKARI</sequence>